<dbReference type="CDD" id="cd14792">
    <property type="entry name" value="GH27"/>
    <property type="match status" value="1"/>
</dbReference>
<proteinExistence type="inferred from homology"/>
<dbReference type="PANTHER" id="PTHR11452:SF75">
    <property type="entry name" value="ALPHA-GALACTOSIDASE MEL1"/>
    <property type="match status" value="1"/>
</dbReference>
<dbReference type="Pfam" id="PF16499">
    <property type="entry name" value="Melibiase_2"/>
    <property type="match status" value="1"/>
</dbReference>
<protein>
    <recommendedName>
        <fullName evidence="5">Alpha-galactosidase</fullName>
        <ecNumber evidence="5">3.2.1.22</ecNumber>
    </recommendedName>
    <alternativeName>
        <fullName evidence="5">Melibiase</fullName>
    </alternativeName>
</protein>
<dbReference type="Pfam" id="PF17801">
    <property type="entry name" value="Melibiase_C"/>
    <property type="match status" value="1"/>
</dbReference>
<organism evidence="8 9">
    <name type="scientific">Sphingomonas oligophenolica</name>
    <dbReference type="NCBI Taxonomy" id="301154"/>
    <lineage>
        <taxon>Bacteria</taxon>
        <taxon>Pseudomonadati</taxon>
        <taxon>Pseudomonadota</taxon>
        <taxon>Alphaproteobacteria</taxon>
        <taxon>Sphingomonadales</taxon>
        <taxon>Sphingomonadaceae</taxon>
        <taxon>Sphingomonas</taxon>
    </lineage>
</organism>
<dbReference type="InterPro" id="IPR000111">
    <property type="entry name" value="Glyco_hydro_27/36_CS"/>
</dbReference>
<evidence type="ECO:0000313" key="9">
    <source>
        <dbReference type="Proteomes" id="UP001419910"/>
    </source>
</evidence>
<comment type="catalytic activity">
    <reaction evidence="5">
        <text>Hydrolysis of terminal, non-reducing alpha-D-galactose residues in alpha-D-galactosides, including galactose oligosaccharides, galactomannans and galactolipids.</text>
        <dbReference type="EC" id="3.2.1.22"/>
    </reaction>
</comment>
<evidence type="ECO:0000256" key="1">
    <source>
        <dbReference type="ARBA" id="ARBA00009743"/>
    </source>
</evidence>
<feature type="signal peptide" evidence="6">
    <location>
        <begin position="1"/>
        <end position="29"/>
    </location>
</feature>
<dbReference type="PRINTS" id="PR00740">
    <property type="entry name" value="GLHYDRLASE27"/>
</dbReference>
<dbReference type="SUPFAM" id="SSF51445">
    <property type="entry name" value="(Trans)glycosidases"/>
    <property type="match status" value="1"/>
</dbReference>
<keyword evidence="4 5" id="KW-0326">Glycosidase</keyword>
<keyword evidence="2 6" id="KW-0732">Signal</keyword>
<keyword evidence="5" id="KW-1015">Disulfide bond</keyword>
<dbReference type="InterPro" id="IPR013785">
    <property type="entry name" value="Aldolase_TIM"/>
</dbReference>
<dbReference type="InterPro" id="IPR017853">
    <property type="entry name" value="GH"/>
</dbReference>
<comment type="similarity">
    <text evidence="1 5">Belongs to the glycosyl hydrolase 27 family.</text>
</comment>
<dbReference type="EC" id="3.2.1.22" evidence="5"/>
<dbReference type="PANTHER" id="PTHR11452">
    <property type="entry name" value="ALPHA-GALACTOSIDASE/ALPHA-N-ACETYLGALACTOSAMINIDASE"/>
    <property type="match status" value="1"/>
</dbReference>
<dbReference type="Gene3D" id="3.20.20.70">
    <property type="entry name" value="Aldolase class I"/>
    <property type="match status" value="1"/>
</dbReference>
<dbReference type="InterPro" id="IPR041233">
    <property type="entry name" value="Melibiase_C"/>
</dbReference>
<evidence type="ECO:0000259" key="7">
    <source>
        <dbReference type="Pfam" id="PF17801"/>
    </source>
</evidence>
<evidence type="ECO:0000313" key="8">
    <source>
        <dbReference type="EMBL" id="MEN2789014.1"/>
    </source>
</evidence>
<dbReference type="InterPro" id="IPR013780">
    <property type="entry name" value="Glyco_hydro_b"/>
</dbReference>
<dbReference type="EMBL" id="JBDIME010000003">
    <property type="protein sequence ID" value="MEN2789014.1"/>
    <property type="molecule type" value="Genomic_DNA"/>
</dbReference>
<comment type="caution">
    <text evidence="8">The sequence shown here is derived from an EMBL/GenBank/DDBJ whole genome shotgun (WGS) entry which is preliminary data.</text>
</comment>
<gene>
    <name evidence="8" type="ORF">ABC974_05200</name>
</gene>
<evidence type="ECO:0000256" key="6">
    <source>
        <dbReference type="SAM" id="SignalP"/>
    </source>
</evidence>
<dbReference type="GO" id="GO:0016787">
    <property type="term" value="F:hydrolase activity"/>
    <property type="evidence" value="ECO:0007669"/>
    <property type="project" value="UniProtKB-KW"/>
</dbReference>
<accession>A0ABU9XZL8</accession>
<dbReference type="RefSeq" id="WP_343891673.1">
    <property type="nucleotide sequence ID" value="NZ_BAAAEH010000047.1"/>
</dbReference>
<dbReference type="Gene3D" id="2.60.40.1180">
    <property type="entry name" value="Golgi alpha-mannosidase II"/>
    <property type="match status" value="1"/>
</dbReference>
<feature type="chain" id="PRO_5046435190" description="Alpha-galactosidase" evidence="6">
    <location>
        <begin position="30"/>
        <end position="416"/>
    </location>
</feature>
<name>A0ABU9XZL8_9SPHN</name>
<keyword evidence="9" id="KW-1185">Reference proteome</keyword>
<evidence type="ECO:0000256" key="5">
    <source>
        <dbReference type="RuleBase" id="RU361168"/>
    </source>
</evidence>
<evidence type="ECO:0000256" key="4">
    <source>
        <dbReference type="ARBA" id="ARBA00023295"/>
    </source>
</evidence>
<evidence type="ECO:0000256" key="2">
    <source>
        <dbReference type="ARBA" id="ARBA00022729"/>
    </source>
</evidence>
<feature type="domain" description="Alpha galactosidase C-terminal" evidence="7">
    <location>
        <begin position="338"/>
        <end position="413"/>
    </location>
</feature>
<dbReference type="SUPFAM" id="SSF51011">
    <property type="entry name" value="Glycosyl hydrolase domain"/>
    <property type="match status" value="1"/>
</dbReference>
<dbReference type="PROSITE" id="PS00512">
    <property type="entry name" value="ALPHA_GALACTOSIDASE"/>
    <property type="match status" value="1"/>
</dbReference>
<evidence type="ECO:0000256" key="3">
    <source>
        <dbReference type="ARBA" id="ARBA00022801"/>
    </source>
</evidence>
<dbReference type="Proteomes" id="UP001419910">
    <property type="component" value="Unassembled WGS sequence"/>
</dbReference>
<keyword evidence="3 5" id="KW-0378">Hydrolase</keyword>
<dbReference type="InterPro" id="IPR002241">
    <property type="entry name" value="Glyco_hydro_27"/>
</dbReference>
<reference evidence="8 9" key="1">
    <citation type="submission" date="2024-05" db="EMBL/GenBank/DDBJ databases">
        <authorList>
            <person name="Liu Q."/>
            <person name="Xin Y.-H."/>
        </authorList>
    </citation>
    <scope>NUCLEOTIDE SEQUENCE [LARGE SCALE GENOMIC DNA]</scope>
    <source>
        <strain evidence="8 9">CGMCC 1.10181</strain>
    </source>
</reference>
<sequence>MIRAMHRVGHAMLALATLVSLAVALPAFAQETVDPNHIPPSRDPTRTANGLALTPPMGWNSWNKFGCSVDEKTVRSVADAMAAGGMRDAGYHYVVIDDCWHGPRDENGFITSDPKKFPSGMKALGDYIHSKGLKFGIYSDAGKKTCGGHPGSQGHEYQDALTYARWGVDYLKYDWCSTGTRNAEEAYALMEDALRATGRDIVFSICEWGQNRPWLWAAKIGNLWRTTGDIWDSYSASDKAHWWAHNLLDIVDQNEPLWPFAGPGHWNDPDMLEIGNGGMSDIEYRTHFSLWAMMAAPLMAGNDIASMSPDTAAILMNRDVIAIDQDPLGAQGHRVRDDGNQEVWARPLANGGRAVLLLNRGEAPADIAVDWPELGYPRTIAADGRDLWAHKPLGRLKGRYAATVAPHGVVMISLLP</sequence>